<dbReference type="EMBL" id="QYBA01000185">
    <property type="protein sequence ID" value="TKY91492.1"/>
    <property type="molecule type" value="Genomic_DNA"/>
</dbReference>
<name>A0AC61SAE3_9EURY</name>
<accession>A0AC61SAE3</accession>
<protein>
    <submittedName>
        <fullName evidence="1">2-oxoacid:acceptor oxidoreductase subunit alpha</fullName>
    </submittedName>
</protein>
<reference evidence="1" key="1">
    <citation type="submission" date="2018-09" db="EMBL/GenBank/DDBJ databases">
        <title>A genomic encyclopedia of anaerobic methanotrophic archaea.</title>
        <authorList>
            <person name="Skennerton C.T."/>
            <person name="Chadwick G.L."/>
            <person name="Laso-Perez R."/>
            <person name="Leu A.O."/>
            <person name="Speth D.R."/>
            <person name="Yu H."/>
            <person name="Morgan-Lang C."/>
            <person name="Hatzenpichler R."/>
            <person name="Goudeau D."/>
            <person name="Malmstrom R."/>
            <person name="Woyke T."/>
            <person name="Hallam S."/>
            <person name="Tyson G.W."/>
            <person name="Wegener G."/>
            <person name="Boetius A."/>
            <person name="Orphan V.J."/>
        </authorList>
    </citation>
    <scope>NUCLEOTIDE SEQUENCE</scope>
    <source>
        <strain evidence="1">CONS3730D10UFb2</strain>
    </source>
</reference>
<comment type="caution">
    <text evidence="1">The sequence shown here is derived from an EMBL/GenBank/DDBJ whole genome shotgun (WGS) entry which is preliminary data.</text>
</comment>
<proteinExistence type="predicted"/>
<dbReference type="Proteomes" id="UP000315423">
    <property type="component" value="Unassembled WGS sequence"/>
</dbReference>
<sequence length="376" mass="41790">MRKHNQILLQGNEASAMGALAAGMKFFAGYPITPSTEIAEYLSVHLPQVCGTFIQMEDEISSMAAIIGASLGSVKSMTATSGPGFSLMQENIGFASMAEIPCVVINVMRGGPSTGMPTRPSQGDVMQSRWGTHGDHPIIVLCPNSVLECYTLTIDAFNLAEKYRTPVIVLMDGIIGHMWENIVVPEDIEIIKRHEPTVPPEWYHPYEALPDGDIVHLAPFGEGYRFHVTGMVHDKSGFPTLIHEEIEQCLNKLINKIKNNLHDIIKIEEYRLDDADICIVAYGSVARSAKEAVNMAREEGFKVGMLRPITMWPFPRFHLENMAPKIKLIIVPEMNYGQIYGEILKSCPGKTLRITRVDGELITPDQIMEKIEEVVL</sequence>
<gene>
    <name evidence="1" type="ORF">C5S46_05480</name>
</gene>
<evidence type="ECO:0000313" key="1">
    <source>
        <dbReference type="EMBL" id="TKY91492.1"/>
    </source>
</evidence>
<organism evidence="1 2">
    <name type="scientific">Candidatus Methanomarinus sp</name>
    <dbReference type="NCBI Taxonomy" id="3386244"/>
    <lineage>
        <taxon>Archaea</taxon>
        <taxon>Methanobacteriati</taxon>
        <taxon>Methanobacteriota</taxon>
        <taxon>Stenosarchaea group</taxon>
        <taxon>Methanomicrobia</taxon>
        <taxon>Methanosarcinales</taxon>
        <taxon>ANME-2 cluster</taxon>
        <taxon>Candidatus Methanocomedenaceae</taxon>
        <taxon>Candidatus Methanomarinus</taxon>
    </lineage>
</organism>
<evidence type="ECO:0000313" key="2">
    <source>
        <dbReference type="Proteomes" id="UP000315423"/>
    </source>
</evidence>